<evidence type="ECO:0000256" key="1">
    <source>
        <dbReference type="SAM" id="MobiDB-lite"/>
    </source>
</evidence>
<proteinExistence type="predicted"/>
<dbReference type="EMBL" id="BKCJ010254597">
    <property type="protein sequence ID" value="GEZ22776.1"/>
    <property type="molecule type" value="Genomic_DNA"/>
</dbReference>
<name>A0A699I9K5_TANCI</name>
<gene>
    <name evidence="2" type="ORF">Tci_494749</name>
</gene>
<protein>
    <submittedName>
        <fullName evidence="2">Zinc finger, CCHC-type</fullName>
    </submittedName>
</protein>
<reference evidence="2" key="1">
    <citation type="journal article" date="2019" name="Sci. Rep.">
        <title>Draft genome of Tanacetum cinerariifolium, the natural source of mosquito coil.</title>
        <authorList>
            <person name="Yamashiro T."/>
            <person name="Shiraishi A."/>
            <person name="Satake H."/>
            <person name="Nakayama K."/>
        </authorList>
    </citation>
    <scope>NUCLEOTIDE SEQUENCE</scope>
</reference>
<sequence length="155" mass="17179">SGYELRLVARIATGAASEAIHGPRFQHRLQHVGIDAKGFLEFFDCSVRDKGAQGNHEAEVFQVSNDDAAVAQRWLEDKQLEERTNMYCLVKEYEKVHFGIKVEADITVTEVPGQEGPEGNVAGRKKKMSKEAKLGESTKVQGLVNKAVPGSRFQH</sequence>
<feature type="region of interest" description="Disordered" evidence="1">
    <location>
        <begin position="112"/>
        <end position="141"/>
    </location>
</feature>
<feature type="non-terminal residue" evidence="2">
    <location>
        <position position="1"/>
    </location>
</feature>
<accession>A0A699I9K5</accession>
<evidence type="ECO:0000313" key="2">
    <source>
        <dbReference type="EMBL" id="GEZ22776.1"/>
    </source>
</evidence>
<dbReference type="AlphaFoldDB" id="A0A699I9K5"/>
<comment type="caution">
    <text evidence="2">The sequence shown here is derived from an EMBL/GenBank/DDBJ whole genome shotgun (WGS) entry which is preliminary data.</text>
</comment>
<organism evidence="2">
    <name type="scientific">Tanacetum cinerariifolium</name>
    <name type="common">Dalmatian daisy</name>
    <name type="synonym">Chrysanthemum cinerariifolium</name>
    <dbReference type="NCBI Taxonomy" id="118510"/>
    <lineage>
        <taxon>Eukaryota</taxon>
        <taxon>Viridiplantae</taxon>
        <taxon>Streptophyta</taxon>
        <taxon>Embryophyta</taxon>
        <taxon>Tracheophyta</taxon>
        <taxon>Spermatophyta</taxon>
        <taxon>Magnoliopsida</taxon>
        <taxon>eudicotyledons</taxon>
        <taxon>Gunneridae</taxon>
        <taxon>Pentapetalae</taxon>
        <taxon>asterids</taxon>
        <taxon>campanulids</taxon>
        <taxon>Asterales</taxon>
        <taxon>Asteraceae</taxon>
        <taxon>Asteroideae</taxon>
        <taxon>Anthemideae</taxon>
        <taxon>Anthemidinae</taxon>
        <taxon>Tanacetum</taxon>
    </lineage>
</organism>